<organism evidence="1 2">
    <name type="scientific">Tripterygium wilfordii</name>
    <name type="common">Thunder God vine</name>
    <dbReference type="NCBI Taxonomy" id="458696"/>
    <lineage>
        <taxon>Eukaryota</taxon>
        <taxon>Viridiplantae</taxon>
        <taxon>Streptophyta</taxon>
        <taxon>Embryophyta</taxon>
        <taxon>Tracheophyta</taxon>
        <taxon>Spermatophyta</taxon>
        <taxon>Magnoliopsida</taxon>
        <taxon>eudicotyledons</taxon>
        <taxon>Gunneridae</taxon>
        <taxon>Pentapetalae</taxon>
        <taxon>rosids</taxon>
        <taxon>fabids</taxon>
        <taxon>Celastrales</taxon>
        <taxon>Celastraceae</taxon>
        <taxon>Tripterygium</taxon>
    </lineage>
</organism>
<dbReference type="Gene3D" id="2.120.10.70">
    <property type="entry name" value="Fucose-specific lectin"/>
    <property type="match status" value="1"/>
</dbReference>
<dbReference type="InParanoid" id="A0A7J7BUA8"/>
<protein>
    <submittedName>
        <fullName evidence="1">Uncharacterized protein</fullName>
    </submittedName>
</protein>
<gene>
    <name evidence="1" type="ORF">HS088_TW23G00186</name>
</gene>
<comment type="caution">
    <text evidence="1">The sequence shown here is derived from an EMBL/GenBank/DDBJ whole genome shotgun (WGS) entry which is preliminary data.</text>
</comment>
<accession>A0A7J7BUA8</accession>
<dbReference type="AlphaFoldDB" id="A0A7J7BUA8"/>
<name>A0A7J7BUA8_TRIWF</name>
<sequence>MHGGRSLFLVTDSGLIFEHVYTENVWLWLRHDSPIAIKGALGNYNGSLFLVDIYGSLLIRERSGSELTWINCTAMRKGRQVIGGPPWDAIPGKDMKVTSEDAIFFTSKNGRLLQFTVALRKFKWKDCKHPPGTKVSSIIDQELFRENIVFVIGRNGRLYQYNRVIELWHEHYQSQHLVLSRVPGTAMRSSLLSLTGSLFMLSEDGGLVEYHWNSLDGWSWVEHGTPHREVTLVGSPSPCFEGNSLFLIGSDGKVYLRYMEQMIWRWKNCGFPSWGQVNVEDQRRAEAADVREAVCTDEQKPNDINKHCNTKVSSTRPIPYSEDSVIFELRDGRLAEIQRGEDSQWTWSRIISTPTSLCLENYWTAVAS</sequence>
<dbReference type="Proteomes" id="UP000593562">
    <property type="component" value="Unassembled WGS sequence"/>
</dbReference>
<evidence type="ECO:0000313" key="1">
    <source>
        <dbReference type="EMBL" id="KAF5725464.1"/>
    </source>
</evidence>
<dbReference type="EMBL" id="JAAARO010000023">
    <property type="protein sequence ID" value="KAF5725464.1"/>
    <property type="molecule type" value="Genomic_DNA"/>
</dbReference>
<dbReference type="PANTHER" id="PTHR36893">
    <property type="entry name" value="OS01G0275950 PROTEIN"/>
    <property type="match status" value="1"/>
</dbReference>
<evidence type="ECO:0000313" key="2">
    <source>
        <dbReference type="Proteomes" id="UP000593562"/>
    </source>
</evidence>
<dbReference type="SUPFAM" id="SSF89372">
    <property type="entry name" value="Fucose-specific lectin"/>
    <property type="match status" value="1"/>
</dbReference>
<keyword evidence="2" id="KW-1185">Reference proteome</keyword>
<dbReference type="PANTHER" id="PTHR36893:SF1">
    <property type="entry name" value="BULB-TYPE LECTIN DOMAIN-CONTAINING PROTEIN"/>
    <property type="match status" value="1"/>
</dbReference>
<reference evidence="1 2" key="1">
    <citation type="journal article" date="2020" name="Nat. Commun.">
        <title>Genome of Tripterygium wilfordii and identification of cytochrome P450 involved in triptolide biosynthesis.</title>
        <authorList>
            <person name="Tu L."/>
            <person name="Su P."/>
            <person name="Zhang Z."/>
            <person name="Gao L."/>
            <person name="Wang J."/>
            <person name="Hu T."/>
            <person name="Zhou J."/>
            <person name="Zhang Y."/>
            <person name="Zhao Y."/>
            <person name="Liu Y."/>
            <person name="Song Y."/>
            <person name="Tong Y."/>
            <person name="Lu Y."/>
            <person name="Yang J."/>
            <person name="Xu C."/>
            <person name="Jia M."/>
            <person name="Peters R.J."/>
            <person name="Huang L."/>
            <person name="Gao W."/>
        </authorList>
    </citation>
    <scope>NUCLEOTIDE SEQUENCE [LARGE SCALE GENOMIC DNA]</scope>
    <source>
        <strain evidence="2">cv. XIE 37</strain>
        <tissue evidence="1">Leaf</tissue>
    </source>
</reference>
<proteinExistence type="predicted"/>